<sequence length="120" mass="14192">MSVARLVTGQTETSARGPLRQTLVRVKSIEMLIVFGIDMRFLKQYFSKIELVQLLAKMTRFWRFLMRKFYFPSKMKLPPPKIDFRPAFGTFLLFYCTISSTEFTVDFFEPVFTCEVLSYK</sequence>
<evidence type="ECO:0000313" key="2">
    <source>
        <dbReference type="Proteomes" id="UP000281324"/>
    </source>
</evidence>
<reference evidence="1 2" key="1">
    <citation type="submission" date="2018-11" db="EMBL/GenBank/DDBJ databases">
        <title>Changes in penicillin susceptibility of Streptococcus suis isolates by amino acid alterations in the penicillin-binding protein.</title>
        <authorList>
            <person name="Niemann L."/>
            <person name="Eichhorn I."/>
        </authorList>
    </citation>
    <scope>NUCLEOTIDE SEQUENCE [LARGE SCALE GENOMIC DNA]</scope>
    <source>
        <strain evidence="1 2">IMT40201</strain>
    </source>
</reference>
<dbReference type="Proteomes" id="UP000281324">
    <property type="component" value="Unassembled WGS sequence"/>
</dbReference>
<accession>A0A3R8MXL8</accession>
<organism evidence="1 2">
    <name type="scientific">Streptococcus suis</name>
    <dbReference type="NCBI Taxonomy" id="1307"/>
    <lineage>
        <taxon>Bacteria</taxon>
        <taxon>Bacillati</taxon>
        <taxon>Bacillota</taxon>
        <taxon>Bacilli</taxon>
        <taxon>Lactobacillales</taxon>
        <taxon>Streptococcaceae</taxon>
        <taxon>Streptococcus</taxon>
    </lineage>
</organism>
<proteinExistence type="predicted"/>
<comment type="caution">
    <text evidence="1">The sequence shown here is derived from an EMBL/GenBank/DDBJ whole genome shotgun (WGS) entry which is preliminary data.</text>
</comment>
<protein>
    <submittedName>
        <fullName evidence="1">Uncharacterized protein</fullName>
    </submittedName>
</protein>
<evidence type="ECO:0000313" key="1">
    <source>
        <dbReference type="EMBL" id="RRN48816.1"/>
    </source>
</evidence>
<gene>
    <name evidence="1" type="ORF">EI219_09225</name>
</gene>
<name>A0A3R8MXL8_STRSU</name>
<dbReference type="EMBL" id="RRZQ01000014">
    <property type="protein sequence ID" value="RRN48816.1"/>
    <property type="molecule type" value="Genomic_DNA"/>
</dbReference>
<dbReference type="AlphaFoldDB" id="A0A3R8MXL8"/>